<keyword evidence="7" id="KW-1185">Reference proteome</keyword>
<evidence type="ECO:0000256" key="3">
    <source>
        <dbReference type="ARBA" id="ARBA00022729"/>
    </source>
</evidence>
<dbReference type="PANTHER" id="PTHR33136">
    <property type="entry name" value="RAPID ALKALINIZATION FACTOR-LIKE"/>
    <property type="match status" value="1"/>
</dbReference>
<evidence type="ECO:0000256" key="2">
    <source>
        <dbReference type="ARBA" id="ARBA00022702"/>
    </source>
</evidence>
<comment type="caution">
    <text evidence="6">The sequence shown here is derived from an EMBL/GenBank/DDBJ whole genome shotgun (WGS) entry which is preliminary data.</text>
</comment>
<dbReference type="Pfam" id="PF05498">
    <property type="entry name" value="RALF"/>
    <property type="match status" value="1"/>
</dbReference>
<evidence type="ECO:0008006" key="8">
    <source>
        <dbReference type="Google" id="ProtNLM"/>
    </source>
</evidence>
<evidence type="ECO:0000256" key="5">
    <source>
        <dbReference type="SAM" id="SignalP"/>
    </source>
</evidence>
<comment type="similarity">
    <text evidence="1">Belongs to the plant rapid alkalinization factor (RALF) family.</text>
</comment>
<evidence type="ECO:0000256" key="4">
    <source>
        <dbReference type="ARBA" id="ARBA00023157"/>
    </source>
</evidence>
<name>A0A9Q0KDC7_9MAGN</name>
<dbReference type="OrthoDB" id="1613518at2759"/>
<feature type="chain" id="PRO_5040112195" description="Rapid alkalinization factor" evidence="5">
    <location>
        <begin position="28"/>
        <end position="118"/>
    </location>
</feature>
<sequence>MAKLAGLFLVVTIFIATFVISSSKVDAGGDNQLGWIPSGSTCDGLIGECESGNEFEMDTEINRRFLADGDRYISYGAMRRDSIPCSKRGASYYNCKGGGEANPYTRGCSRITRCRGGD</sequence>
<feature type="signal peptide" evidence="5">
    <location>
        <begin position="1"/>
        <end position="27"/>
    </location>
</feature>
<evidence type="ECO:0000313" key="7">
    <source>
        <dbReference type="Proteomes" id="UP001141806"/>
    </source>
</evidence>
<dbReference type="PANTHER" id="PTHR33136:SF13">
    <property type="entry name" value="OS10G0328900 PROTEIN"/>
    <property type="match status" value="1"/>
</dbReference>
<reference evidence="6" key="1">
    <citation type="journal article" date="2023" name="Plant J.">
        <title>The genome of the king protea, Protea cynaroides.</title>
        <authorList>
            <person name="Chang J."/>
            <person name="Duong T.A."/>
            <person name="Schoeman C."/>
            <person name="Ma X."/>
            <person name="Roodt D."/>
            <person name="Barker N."/>
            <person name="Li Z."/>
            <person name="Van de Peer Y."/>
            <person name="Mizrachi E."/>
        </authorList>
    </citation>
    <scope>NUCLEOTIDE SEQUENCE</scope>
    <source>
        <tissue evidence="6">Young leaves</tissue>
    </source>
</reference>
<evidence type="ECO:0000256" key="1">
    <source>
        <dbReference type="ARBA" id="ARBA00009178"/>
    </source>
</evidence>
<protein>
    <recommendedName>
        <fullName evidence="8">Rapid alkalinization factor</fullName>
    </recommendedName>
</protein>
<keyword evidence="4" id="KW-1015">Disulfide bond</keyword>
<dbReference type="GO" id="GO:0005179">
    <property type="term" value="F:hormone activity"/>
    <property type="evidence" value="ECO:0007669"/>
    <property type="project" value="UniProtKB-KW"/>
</dbReference>
<keyword evidence="2" id="KW-0372">Hormone</keyword>
<dbReference type="EMBL" id="JAMYWD010000006">
    <property type="protein sequence ID" value="KAJ4968374.1"/>
    <property type="molecule type" value="Genomic_DNA"/>
</dbReference>
<dbReference type="GO" id="GO:0019722">
    <property type="term" value="P:calcium-mediated signaling"/>
    <property type="evidence" value="ECO:0007669"/>
    <property type="project" value="TreeGrafter"/>
</dbReference>
<gene>
    <name evidence="6" type="ORF">NE237_015075</name>
</gene>
<dbReference type="AlphaFoldDB" id="A0A9Q0KDC7"/>
<dbReference type="InterPro" id="IPR008801">
    <property type="entry name" value="RALF"/>
</dbReference>
<accession>A0A9Q0KDC7</accession>
<dbReference type="Proteomes" id="UP001141806">
    <property type="component" value="Unassembled WGS sequence"/>
</dbReference>
<keyword evidence="3 5" id="KW-0732">Signal</keyword>
<evidence type="ECO:0000313" key="6">
    <source>
        <dbReference type="EMBL" id="KAJ4968374.1"/>
    </source>
</evidence>
<organism evidence="6 7">
    <name type="scientific">Protea cynaroides</name>
    <dbReference type="NCBI Taxonomy" id="273540"/>
    <lineage>
        <taxon>Eukaryota</taxon>
        <taxon>Viridiplantae</taxon>
        <taxon>Streptophyta</taxon>
        <taxon>Embryophyta</taxon>
        <taxon>Tracheophyta</taxon>
        <taxon>Spermatophyta</taxon>
        <taxon>Magnoliopsida</taxon>
        <taxon>Proteales</taxon>
        <taxon>Proteaceae</taxon>
        <taxon>Protea</taxon>
    </lineage>
</organism>
<proteinExistence type="inferred from homology"/>
<dbReference type="GO" id="GO:0009506">
    <property type="term" value="C:plasmodesma"/>
    <property type="evidence" value="ECO:0007669"/>
    <property type="project" value="TreeGrafter"/>
</dbReference>